<keyword evidence="1" id="KW-1015">Disulfide bond</keyword>
<dbReference type="InterPro" id="IPR001304">
    <property type="entry name" value="C-type_lectin-like"/>
</dbReference>
<keyword evidence="4" id="KW-1185">Reference proteome</keyword>
<dbReference type="Ensembl" id="ENSANIT00000026488.1">
    <property type="protein sequence ID" value="ENSANIP00000025636.1"/>
    <property type="gene ID" value="ENSANIG00000017262.1"/>
</dbReference>
<sequence>IRTILQTSSWLSIRDEEVEGTWKNEPNGGHQENCAVVREDGEWYDYPCTSQLPWVCEGHP</sequence>
<evidence type="ECO:0000313" key="4">
    <source>
        <dbReference type="Proteomes" id="UP000694541"/>
    </source>
</evidence>
<dbReference type="SUPFAM" id="SSF56436">
    <property type="entry name" value="C-type lectin-like"/>
    <property type="match status" value="1"/>
</dbReference>
<name>A0A8B9NRB2_9AVES</name>
<reference evidence="3" key="2">
    <citation type="submission" date="2025-09" db="UniProtKB">
        <authorList>
            <consortium name="Ensembl"/>
        </authorList>
    </citation>
    <scope>IDENTIFICATION</scope>
</reference>
<dbReference type="AlphaFoldDB" id="A0A8B9NRB2"/>
<dbReference type="InterPro" id="IPR016187">
    <property type="entry name" value="CTDL_fold"/>
</dbReference>
<dbReference type="InterPro" id="IPR016186">
    <property type="entry name" value="C-type_lectin-like/link_sf"/>
</dbReference>
<dbReference type="PROSITE" id="PS50041">
    <property type="entry name" value="C_TYPE_LECTIN_2"/>
    <property type="match status" value="1"/>
</dbReference>
<organism evidence="3 4">
    <name type="scientific">Accipiter nisus</name>
    <name type="common">Eurasian sparrowhawk</name>
    <dbReference type="NCBI Taxonomy" id="211598"/>
    <lineage>
        <taxon>Eukaryota</taxon>
        <taxon>Metazoa</taxon>
        <taxon>Chordata</taxon>
        <taxon>Craniata</taxon>
        <taxon>Vertebrata</taxon>
        <taxon>Euteleostomi</taxon>
        <taxon>Archelosauria</taxon>
        <taxon>Archosauria</taxon>
        <taxon>Dinosauria</taxon>
        <taxon>Saurischia</taxon>
        <taxon>Theropoda</taxon>
        <taxon>Coelurosauria</taxon>
        <taxon>Aves</taxon>
        <taxon>Neognathae</taxon>
        <taxon>Neoaves</taxon>
        <taxon>Telluraves</taxon>
        <taxon>Accipitrimorphae</taxon>
        <taxon>Accipitriformes</taxon>
        <taxon>Accipitridae</taxon>
        <taxon>Accipitrinae</taxon>
        <taxon>Accipiter</taxon>
    </lineage>
</organism>
<dbReference type="Gene3D" id="3.10.100.10">
    <property type="entry name" value="Mannose-Binding Protein A, subunit A"/>
    <property type="match status" value="1"/>
</dbReference>
<accession>A0A8B9NRB2</accession>
<reference evidence="3" key="1">
    <citation type="submission" date="2025-08" db="UniProtKB">
        <authorList>
            <consortium name="Ensembl"/>
        </authorList>
    </citation>
    <scope>IDENTIFICATION</scope>
</reference>
<dbReference type="Proteomes" id="UP000694541">
    <property type="component" value="Unplaced"/>
</dbReference>
<feature type="domain" description="C-type lectin" evidence="2">
    <location>
        <begin position="10"/>
        <end position="57"/>
    </location>
</feature>
<evidence type="ECO:0000313" key="3">
    <source>
        <dbReference type="Ensembl" id="ENSANIP00000025636.1"/>
    </source>
</evidence>
<dbReference type="Pfam" id="PF00059">
    <property type="entry name" value="Lectin_C"/>
    <property type="match status" value="1"/>
</dbReference>
<dbReference type="PROSITE" id="PS00615">
    <property type="entry name" value="C_TYPE_LECTIN_1"/>
    <property type="match status" value="1"/>
</dbReference>
<dbReference type="InterPro" id="IPR018378">
    <property type="entry name" value="C-type_lectin_CS"/>
</dbReference>
<evidence type="ECO:0000259" key="2">
    <source>
        <dbReference type="PROSITE" id="PS50041"/>
    </source>
</evidence>
<evidence type="ECO:0000256" key="1">
    <source>
        <dbReference type="ARBA" id="ARBA00023157"/>
    </source>
</evidence>
<proteinExistence type="predicted"/>
<protein>
    <recommendedName>
        <fullName evidence="2">C-type lectin domain-containing protein</fullName>
    </recommendedName>
</protein>